<evidence type="ECO:0000313" key="1">
    <source>
        <dbReference type="EMBL" id="KAA3457588.1"/>
    </source>
</evidence>
<reference evidence="2" key="1">
    <citation type="journal article" date="2019" name="Plant Biotechnol. J.">
        <title>Genome sequencing of the Australian wild diploid species Gossypium australe highlights disease resistance and delayed gland morphogenesis.</title>
        <authorList>
            <person name="Cai Y."/>
            <person name="Cai X."/>
            <person name="Wang Q."/>
            <person name="Wang P."/>
            <person name="Zhang Y."/>
            <person name="Cai C."/>
            <person name="Xu Y."/>
            <person name="Wang K."/>
            <person name="Zhou Z."/>
            <person name="Wang C."/>
            <person name="Geng S."/>
            <person name="Li B."/>
            <person name="Dong Q."/>
            <person name="Hou Y."/>
            <person name="Wang H."/>
            <person name="Ai P."/>
            <person name="Liu Z."/>
            <person name="Yi F."/>
            <person name="Sun M."/>
            <person name="An G."/>
            <person name="Cheng J."/>
            <person name="Zhang Y."/>
            <person name="Shi Q."/>
            <person name="Xie Y."/>
            <person name="Shi X."/>
            <person name="Chang Y."/>
            <person name="Huang F."/>
            <person name="Chen Y."/>
            <person name="Hong S."/>
            <person name="Mi L."/>
            <person name="Sun Q."/>
            <person name="Zhang L."/>
            <person name="Zhou B."/>
            <person name="Peng R."/>
            <person name="Zhang X."/>
            <person name="Liu F."/>
        </authorList>
    </citation>
    <scope>NUCLEOTIDE SEQUENCE [LARGE SCALE GENOMIC DNA]</scope>
    <source>
        <strain evidence="2">cv. PA1801</strain>
    </source>
</reference>
<sequence length="562" mass="63535">MATKYHVRSVSLPSRSHPTTLRIEDELKRLKTSELSALSATESISAALPGLGDLYQCMDELLNMSSTQQVLSMYQHEKCIDELLDGYVKLLDICGIARDYMFQIKEHVHALQSALRRRKGDSSIENSISQYTHLRKQMKKKAKKLIMELKQMDNDNNNNKKLETSSFLDRDHHFFAVIRVLRQVNVMSSSLFQSLFTYLSAPVPSRWSLVAKWMHKGTISCEEKQDIVNELESVDAAICRRIFDVPSTHKRLMALESSIEGVENRLECLAKKHGLRSVSFPASSHPSTLRLEEELNKRRSRHGASSSNGETLCTGLFGLAELYICIEDLLNLPLTQQALAQHHNEQWQNALLDCSLKQLDLCSNTKDAVSSMKQSVRELQSALRRSKAGEQSIETNINSYITTRKIMKKEIANSLASLKQMDNIFGDFPQLEQHHHLAAVISLLREASVITASVFHALLSFLSPSSLKPKSSKWSLVSKLVQKGSTTCKDERKMNELDRTDIAVSNILLQSSKEDSEETKIESAMVNLESLDAIFENLEDGLECLFRSLLHTRVSFLNILSH</sequence>
<dbReference type="OrthoDB" id="1701699at2759"/>
<dbReference type="EMBL" id="SMMG02000011">
    <property type="protein sequence ID" value="KAA3457588.1"/>
    <property type="molecule type" value="Genomic_DNA"/>
</dbReference>
<name>A0A5B6UK60_9ROSI</name>
<dbReference type="GO" id="GO:0048367">
    <property type="term" value="P:shoot system development"/>
    <property type="evidence" value="ECO:0007669"/>
    <property type="project" value="InterPro"/>
</dbReference>
<dbReference type="Pfam" id="PF03087">
    <property type="entry name" value="BPS1"/>
    <property type="match status" value="2"/>
</dbReference>
<protein>
    <submittedName>
        <fullName evidence="1">DUF241 domain protein</fullName>
    </submittedName>
</protein>
<organism evidence="1 2">
    <name type="scientific">Gossypium australe</name>
    <dbReference type="NCBI Taxonomy" id="47621"/>
    <lineage>
        <taxon>Eukaryota</taxon>
        <taxon>Viridiplantae</taxon>
        <taxon>Streptophyta</taxon>
        <taxon>Embryophyta</taxon>
        <taxon>Tracheophyta</taxon>
        <taxon>Spermatophyta</taxon>
        <taxon>Magnoliopsida</taxon>
        <taxon>eudicotyledons</taxon>
        <taxon>Gunneridae</taxon>
        <taxon>Pentapetalae</taxon>
        <taxon>rosids</taxon>
        <taxon>malvids</taxon>
        <taxon>Malvales</taxon>
        <taxon>Malvaceae</taxon>
        <taxon>Malvoideae</taxon>
        <taxon>Gossypium</taxon>
    </lineage>
</organism>
<keyword evidence="2" id="KW-1185">Reference proteome</keyword>
<dbReference type="PANTHER" id="PTHR33070">
    <property type="entry name" value="OS06G0725500 PROTEIN"/>
    <property type="match status" value="1"/>
</dbReference>
<gene>
    <name evidence="1" type="ORF">EPI10_004250</name>
</gene>
<dbReference type="InterPro" id="IPR004320">
    <property type="entry name" value="BPS1_pln"/>
</dbReference>
<evidence type="ECO:0000313" key="2">
    <source>
        <dbReference type="Proteomes" id="UP000325315"/>
    </source>
</evidence>
<dbReference type="Proteomes" id="UP000325315">
    <property type="component" value="Unassembled WGS sequence"/>
</dbReference>
<dbReference type="PANTHER" id="PTHR33070:SF116">
    <property type="entry name" value="DUF241 DOMAIN PROTEIN"/>
    <property type="match status" value="1"/>
</dbReference>
<proteinExistence type="predicted"/>
<comment type="caution">
    <text evidence="1">The sequence shown here is derived from an EMBL/GenBank/DDBJ whole genome shotgun (WGS) entry which is preliminary data.</text>
</comment>
<dbReference type="AlphaFoldDB" id="A0A5B6UK60"/>
<dbReference type="GO" id="GO:0048364">
    <property type="term" value="P:root development"/>
    <property type="evidence" value="ECO:0007669"/>
    <property type="project" value="InterPro"/>
</dbReference>
<accession>A0A5B6UK60</accession>